<feature type="chain" id="PRO_5042188013" evidence="1">
    <location>
        <begin position="20"/>
        <end position="101"/>
    </location>
</feature>
<organism evidence="2 3">
    <name type="scientific">Alternaria panax</name>
    <dbReference type="NCBI Taxonomy" id="48097"/>
    <lineage>
        <taxon>Eukaryota</taxon>
        <taxon>Fungi</taxon>
        <taxon>Dikarya</taxon>
        <taxon>Ascomycota</taxon>
        <taxon>Pezizomycotina</taxon>
        <taxon>Dothideomycetes</taxon>
        <taxon>Pleosporomycetidae</taxon>
        <taxon>Pleosporales</taxon>
        <taxon>Pleosporineae</taxon>
        <taxon>Pleosporaceae</taxon>
        <taxon>Alternaria</taxon>
        <taxon>Alternaria sect. Panax</taxon>
    </lineage>
</organism>
<keyword evidence="1" id="KW-0732">Signal</keyword>
<sequence length="101" mass="11044">MFSKTIIIAAATFLLGVNAQAKQAKVCSDANLGGRCEFIDNNNICKNIQKDWASSYDTNGLTCTFYDNNNCFVPVIGPTNGRNGNLRNGEFNDQINSVQCK</sequence>
<evidence type="ECO:0000313" key="2">
    <source>
        <dbReference type="EMBL" id="KAG9188517.1"/>
    </source>
</evidence>
<dbReference type="Proteomes" id="UP001199106">
    <property type="component" value="Unassembled WGS sequence"/>
</dbReference>
<evidence type="ECO:0000256" key="1">
    <source>
        <dbReference type="SAM" id="SignalP"/>
    </source>
</evidence>
<gene>
    <name evidence="2" type="ORF">G6011_02440</name>
</gene>
<dbReference type="AlphaFoldDB" id="A0AAD4I7D6"/>
<reference evidence="2" key="1">
    <citation type="submission" date="2021-07" db="EMBL/GenBank/DDBJ databases">
        <title>Genome Resource of American Ginseng Black Spot Pathogen Alternaria panax.</title>
        <authorList>
            <person name="Qiu C."/>
            <person name="Wang W."/>
            <person name="Liu Z."/>
        </authorList>
    </citation>
    <scope>NUCLEOTIDE SEQUENCE</scope>
    <source>
        <strain evidence="2">BNCC115425</strain>
    </source>
</reference>
<name>A0AAD4I7D6_9PLEO</name>
<accession>A0AAD4I7D6</accession>
<comment type="caution">
    <text evidence="2">The sequence shown here is derived from an EMBL/GenBank/DDBJ whole genome shotgun (WGS) entry which is preliminary data.</text>
</comment>
<proteinExistence type="predicted"/>
<feature type="signal peptide" evidence="1">
    <location>
        <begin position="1"/>
        <end position="19"/>
    </location>
</feature>
<dbReference type="EMBL" id="JAANER010000006">
    <property type="protein sequence ID" value="KAG9188517.1"/>
    <property type="molecule type" value="Genomic_DNA"/>
</dbReference>
<keyword evidence="3" id="KW-1185">Reference proteome</keyword>
<evidence type="ECO:0000313" key="3">
    <source>
        <dbReference type="Proteomes" id="UP001199106"/>
    </source>
</evidence>
<protein>
    <submittedName>
        <fullName evidence="2">Uncharacterized protein</fullName>
    </submittedName>
</protein>